<feature type="disulfide bond" evidence="3">
    <location>
        <begin position="156"/>
        <end position="220"/>
    </location>
</feature>
<reference evidence="4" key="1">
    <citation type="submission" date="2020-04" db="EMBL/GenBank/DDBJ databases">
        <authorList>
            <person name="Alioto T."/>
            <person name="Alioto T."/>
            <person name="Gomez Garrido J."/>
        </authorList>
    </citation>
    <scope>NUCLEOTIDE SEQUENCE</scope>
    <source>
        <strain evidence="4">A484AB</strain>
    </source>
</reference>
<dbReference type="PROSITE" id="PS50287">
    <property type="entry name" value="SRCR_2"/>
    <property type="match status" value="2"/>
</dbReference>
<comment type="caution">
    <text evidence="3">Lacks conserved residue(s) required for the propagation of feature annotation.</text>
</comment>
<organism evidence="4 5">
    <name type="scientific">Paramuricea clavata</name>
    <name type="common">Red gorgonian</name>
    <name type="synonym">Violescent sea-whip</name>
    <dbReference type="NCBI Taxonomy" id="317549"/>
    <lineage>
        <taxon>Eukaryota</taxon>
        <taxon>Metazoa</taxon>
        <taxon>Cnidaria</taxon>
        <taxon>Anthozoa</taxon>
        <taxon>Octocorallia</taxon>
        <taxon>Malacalcyonacea</taxon>
        <taxon>Plexauridae</taxon>
        <taxon>Paramuricea</taxon>
    </lineage>
</organism>
<sequence>MKVYVVSRTKYFDIFYIAISLRLQGPLRANGTGRVEVFYQGQWGTICDDNWDIDDARVVCLQLGYYVYDGIKALGGSDVPDGTGQIWLDDVACTGSEENLSNCSHSGWGNHNCRHSEDAGVVCPLIDKSLRLQGPLIGNGIGRVEVFHNGQWGTICDDSWDINDARVVCRLLGYTDGVRALGGSNVPDGTGQIWLDDVACIGTERSLSNCSHRGWGNHNCVHSEDAGVECSSTGLRVGSGNSV</sequence>
<proteinExistence type="predicted"/>
<dbReference type="Proteomes" id="UP001152795">
    <property type="component" value="Unassembled WGS sequence"/>
</dbReference>
<dbReference type="InterPro" id="IPR001190">
    <property type="entry name" value="SRCR"/>
</dbReference>
<dbReference type="PANTHER" id="PTHR48071">
    <property type="entry name" value="SRCR DOMAIN-CONTAINING PROTEIN"/>
    <property type="match status" value="1"/>
</dbReference>
<evidence type="ECO:0000256" key="2">
    <source>
        <dbReference type="ARBA" id="ARBA00023180"/>
    </source>
</evidence>
<dbReference type="PANTHER" id="PTHR48071:SF28">
    <property type="entry name" value="SRCR DOMAIN-CONTAINING PROTEIN"/>
    <property type="match status" value="1"/>
</dbReference>
<dbReference type="SMART" id="SM00202">
    <property type="entry name" value="SR"/>
    <property type="match status" value="2"/>
</dbReference>
<feature type="disulfide bond" evidence="3">
    <location>
        <begin position="169"/>
        <end position="230"/>
    </location>
</feature>
<dbReference type="EMBL" id="CACRXK020002194">
    <property type="protein sequence ID" value="CAB3993146.1"/>
    <property type="molecule type" value="Genomic_DNA"/>
</dbReference>
<protein>
    <submittedName>
        <fullName evidence="4">Deleted in malignant brain tumors 1 -like</fullName>
    </submittedName>
</protein>
<name>A0A6S7GTJ0_PARCT</name>
<dbReference type="PRINTS" id="PR00258">
    <property type="entry name" value="SPERACTRCPTR"/>
</dbReference>
<dbReference type="Pfam" id="PF00530">
    <property type="entry name" value="SRCR"/>
    <property type="match status" value="2"/>
</dbReference>
<comment type="caution">
    <text evidence="4">The sequence shown here is derived from an EMBL/GenBank/DDBJ whole genome shotgun (WGS) entry which is preliminary data.</text>
</comment>
<evidence type="ECO:0000313" key="4">
    <source>
        <dbReference type="EMBL" id="CAB3993146.1"/>
    </source>
</evidence>
<dbReference type="SUPFAM" id="SSF56487">
    <property type="entry name" value="SRCR-like"/>
    <property type="match status" value="2"/>
</dbReference>
<evidence type="ECO:0000256" key="1">
    <source>
        <dbReference type="ARBA" id="ARBA00023157"/>
    </source>
</evidence>
<keyword evidence="5" id="KW-1185">Reference proteome</keyword>
<feature type="disulfide bond" evidence="3">
    <location>
        <begin position="200"/>
        <end position="210"/>
    </location>
</feature>
<dbReference type="AlphaFoldDB" id="A0A6S7GTJ0"/>
<dbReference type="Gene3D" id="3.10.250.10">
    <property type="entry name" value="SRCR-like domain"/>
    <property type="match status" value="2"/>
</dbReference>
<dbReference type="OrthoDB" id="10051855at2759"/>
<gene>
    <name evidence="4" type="ORF">PACLA_8A059913</name>
</gene>
<feature type="disulfide bond" evidence="3">
    <location>
        <begin position="93"/>
        <end position="103"/>
    </location>
</feature>
<evidence type="ECO:0000313" key="5">
    <source>
        <dbReference type="Proteomes" id="UP001152795"/>
    </source>
</evidence>
<dbReference type="FunFam" id="3.10.250.10:FF:000011">
    <property type="entry name" value="Scavenger receptor class A member 5"/>
    <property type="match status" value="2"/>
</dbReference>
<accession>A0A6S7GTJ0</accession>
<evidence type="ECO:0000256" key="3">
    <source>
        <dbReference type="PROSITE-ProRule" id="PRU00196"/>
    </source>
</evidence>
<keyword evidence="2" id="KW-0325">Glycoprotein</keyword>
<dbReference type="GO" id="GO:0016020">
    <property type="term" value="C:membrane"/>
    <property type="evidence" value="ECO:0007669"/>
    <property type="project" value="InterPro"/>
</dbReference>
<dbReference type="InterPro" id="IPR036772">
    <property type="entry name" value="SRCR-like_dom_sf"/>
</dbReference>
<keyword evidence="1 3" id="KW-1015">Disulfide bond</keyword>